<dbReference type="GO" id="GO:0016151">
    <property type="term" value="F:nickel cation binding"/>
    <property type="evidence" value="ECO:0007669"/>
    <property type="project" value="InterPro"/>
</dbReference>
<dbReference type="NCBIfam" id="TIGR00073">
    <property type="entry name" value="hypB"/>
    <property type="match status" value="1"/>
</dbReference>
<feature type="region of interest" description="Disordered" evidence="9">
    <location>
        <begin position="11"/>
        <end position="57"/>
    </location>
</feature>
<dbReference type="PANTHER" id="PTHR30134:SF2">
    <property type="entry name" value="HYDROGENASE MATURATION FACTOR HYPB"/>
    <property type="match status" value="1"/>
</dbReference>
<dbReference type="Proteomes" id="UP000233293">
    <property type="component" value="Unassembled WGS sequence"/>
</dbReference>
<name>A0A2N3PRV4_9PROT</name>
<keyword evidence="6" id="KW-0862">Zinc</keyword>
<organism evidence="11 12">
    <name type="scientific">Telmatospirillum siberiense</name>
    <dbReference type="NCBI Taxonomy" id="382514"/>
    <lineage>
        <taxon>Bacteria</taxon>
        <taxon>Pseudomonadati</taxon>
        <taxon>Pseudomonadota</taxon>
        <taxon>Alphaproteobacteria</taxon>
        <taxon>Rhodospirillales</taxon>
        <taxon>Rhodospirillaceae</taxon>
        <taxon>Telmatospirillum</taxon>
    </lineage>
</organism>
<evidence type="ECO:0000256" key="2">
    <source>
        <dbReference type="ARBA" id="ARBA00022596"/>
    </source>
</evidence>
<dbReference type="Pfam" id="PF02492">
    <property type="entry name" value="cobW"/>
    <property type="match status" value="1"/>
</dbReference>
<evidence type="ECO:0000259" key="10">
    <source>
        <dbReference type="Pfam" id="PF02492"/>
    </source>
</evidence>
<dbReference type="InterPro" id="IPR003495">
    <property type="entry name" value="CobW/HypB/UreG_nucleotide-bd"/>
</dbReference>
<dbReference type="RefSeq" id="WP_101252013.1">
    <property type="nucleotide sequence ID" value="NZ_PIUM01000023.1"/>
</dbReference>
<keyword evidence="5" id="KW-0378">Hydrolase</keyword>
<keyword evidence="7" id="KW-0342">GTP-binding</keyword>
<dbReference type="CDD" id="cd05390">
    <property type="entry name" value="HypB"/>
    <property type="match status" value="1"/>
</dbReference>
<dbReference type="GO" id="GO:0003924">
    <property type="term" value="F:GTPase activity"/>
    <property type="evidence" value="ECO:0007669"/>
    <property type="project" value="InterPro"/>
</dbReference>
<keyword evidence="12" id="KW-1185">Reference proteome</keyword>
<evidence type="ECO:0000256" key="5">
    <source>
        <dbReference type="ARBA" id="ARBA00022801"/>
    </source>
</evidence>
<evidence type="ECO:0000256" key="3">
    <source>
        <dbReference type="ARBA" id="ARBA00022723"/>
    </source>
</evidence>
<comment type="caution">
    <text evidence="11">The sequence shown here is derived from an EMBL/GenBank/DDBJ whole genome shotgun (WGS) entry which is preliminary data.</text>
</comment>
<sequence>MCTVCGCGSQTDQQADHHHHDHGHDHPHAHGHHHDHDDGHHHDHDHGHTHTHDHDHDHVREEGADLHFGHGPAGAHVPGLSQARMVKIEQDILGYNNGYAARNRAAFAEAGILALNLVSSPGSGKTTLLCRTVSDVKSRYPVAVIEGDQQTSNDADRIRATGAPALQVNTGKGCHLDAHMIGRAAEKLGVPEDSTLFIENVGNLVCPAGFDLGEAAKVVILSVTEGEDKPLKYPDMFAAAEVMLLNKVDLLPYLTFDVERCISFARKINPEIAVLKVSATTGEGLEEWYRWIDGKRQVVLANRVAALEAKLADVRNQLAAK</sequence>
<proteinExistence type="inferred from homology"/>
<keyword evidence="3" id="KW-0479">Metal-binding</keyword>
<dbReference type="OrthoDB" id="9802035at2"/>
<evidence type="ECO:0000313" key="11">
    <source>
        <dbReference type="EMBL" id="PKU23114.1"/>
    </source>
</evidence>
<reference evidence="12" key="1">
    <citation type="submission" date="2017-12" db="EMBL/GenBank/DDBJ databases">
        <title>Draft genome sequence of Telmatospirillum siberiense 26-4b1T, an acidotolerant peatland alphaproteobacterium potentially involved in sulfur cycling.</title>
        <authorList>
            <person name="Hausmann B."/>
            <person name="Pjevac P."/>
            <person name="Schreck K."/>
            <person name="Herbold C.W."/>
            <person name="Daims H."/>
            <person name="Wagner M."/>
            <person name="Pester M."/>
            <person name="Loy A."/>
        </authorList>
    </citation>
    <scope>NUCLEOTIDE SEQUENCE [LARGE SCALE GENOMIC DNA]</scope>
    <source>
        <strain evidence="12">26-4b1</strain>
    </source>
</reference>
<evidence type="ECO:0000256" key="6">
    <source>
        <dbReference type="ARBA" id="ARBA00022833"/>
    </source>
</evidence>
<protein>
    <recommendedName>
        <fullName evidence="8">Hydrogenase maturation factor HypB</fullName>
    </recommendedName>
</protein>
<comment type="similarity">
    <text evidence="1">Belongs to the SIMIBI class G3E GTPase family. HypB/HupM subfamily.</text>
</comment>
<dbReference type="InterPro" id="IPR027417">
    <property type="entry name" value="P-loop_NTPase"/>
</dbReference>
<dbReference type="SUPFAM" id="SSF52540">
    <property type="entry name" value="P-loop containing nucleoside triphosphate hydrolases"/>
    <property type="match status" value="1"/>
</dbReference>
<accession>A0A2N3PRV4</accession>
<evidence type="ECO:0000256" key="7">
    <source>
        <dbReference type="ARBA" id="ARBA00023134"/>
    </source>
</evidence>
<dbReference type="GO" id="GO:0008270">
    <property type="term" value="F:zinc ion binding"/>
    <property type="evidence" value="ECO:0007669"/>
    <property type="project" value="TreeGrafter"/>
</dbReference>
<dbReference type="InterPro" id="IPR004392">
    <property type="entry name" value="Hyd_mat_HypB"/>
</dbReference>
<keyword evidence="4" id="KW-0547">Nucleotide-binding</keyword>
<evidence type="ECO:0000256" key="8">
    <source>
        <dbReference type="ARBA" id="ARBA00035238"/>
    </source>
</evidence>
<dbReference type="PANTHER" id="PTHR30134">
    <property type="entry name" value="HYDROGENASE PROTEIN ASSEMBLY PROTEIN, NICKEL CHAPERONE"/>
    <property type="match status" value="1"/>
</dbReference>
<dbReference type="NCBIfam" id="NF007775">
    <property type="entry name" value="PRK10463.1"/>
    <property type="match status" value="1"/>
</dbReference>
<keyword evidence="2" id="KW-0533">Nickel</keyword>
<feature type="compositionally biased region" description="Basic and acidic residues" evidence="9">
    <location>
        <begin position="14"/>
        <end position="57"/>
    </location>
</feature>
<dbReference type="GO" id="GO:0051604">
    <property type="term" value="P:protein maturation"/>
    <property type="evidence" value="ECO:0007669"/>
    <property type="project" value="InterPro"/>
</dbReference>
<evidence type="ECO:0000256" key="1">
    <source>
        <dbReference type="ARBA" id="ARBA00006211"/>
    </source>
</evidence>
<dbReference type="EMBL" id="PIUM01000023">
    <property type="protein sequence ID" value="PKU23114.1"/>
    <property type="molecule type" value="Genomic_DNA"/>
</dbReference>
<evidence type="ECO:0000313" key="12">
    <source>
        <dbReference type="Proteomes" id="UP000233293"/>
    </source>
</evidence>
<dbReference type="Gene3D" id="3.40.50.300">
    <property type="entry name" value="P-loop containing nucleotide triphosphate hydrolases"/>
    <property type="match status" value="1"/>
</dbReference>
<dbReference type="AlphaFoldDB" id="A0A2N3PRV4"/>
<evidence type="ECO:0000256" key="4">
    <source>
        <dbReference type="ARBA" id="ARBA00022741"/>
    </source>
</evidence>
<evidence type="ECO:0000256" key="9">
    <source>
        <dbReference type="SAM" id="MobiDB-lite"/>
    </source>
</evidence>
<gene>
    <name evidence="11" type="primary">hypB</name>
    <name evidence="11" type="ORF">CWS72_17940</name>
</gene>
<feature type="domain" description="CobW/HypB/UreG nucleotide-binding" evidence="10">
    <location>
        <begin position="116"/>
        <end position="275"/>
    </location>
</feature>
<dbReference type="GO" id="GO:0005525">
    <property type="term" value="F:GTP binding"/>
    <property type="evidence" value="ECO:0007669"/>
    <property type="project" value="UniProtKB-KW"/>
</dbReference>